<dbReference type="STRING" id="398720.MED217_13666"/>
<dbReference type="SUPFAM" id="SSF53448">
    <property type="entry name" value="Nucleotide-diphospho-sugar transferases"/>
    <property type="match status" value="1"/>
</dbReference>
<gene>
    <name evidence="2" type="ORF">MED217_13666</name>
</gene>
<dbReference type="PANTHER" id="PTHR43685:SF2">
    <property type="entry name" value="GLYCOSYLTRANSFERASE 2-LIKE DOMAIN-CONTAINING PROTEIN"/>
    <property type="match status" value="1"/>
</dbReference>
<dbReference type="AlphaFoldDB" id="A3XR78"/>
<dbReference type="Proteomes" id="UP000001601">
    <property type="component" value="Unassembled WGS sequence"/>
</dbReference>
<evidence type="ECO:0000313" key="3">
    <source>
        <dbReference type="Proteomes" id="UP000001601"/>
    </source>
</evidence>
<evidence type="ECO:0000313" key="2">
    <source>
        <dbReference type="EMBL" id="EAQ47943.1"/>
    </source>
</evidence>
<keyword evidence="3" id="KW-1185">Reference proteome</keyword>
<dbReference type="eggNOG" id="COG1216">
    <property type="taxonomic scope" value="Bacteria"/>
</dbReference>
<protein>
    <submittedName>
        <fullName evidence="2">RfbQ</fullName>
    </submittedName>
</protein>
<comment type="caution">
    <text evidence="2">The sequence shown here is derived from an EMBL/GenBank/DDBJ whole genome shotgun (WGS) entry which is preliminary data.</text>
</comment>
<dbReference type="EMBL" id="AANC01000011">
    <property type="protein sequence ID" value="EAQ47943.1"/>
    <property type="molecule type" value="Genomic_DNA"/>
</dbReference>
<accession>A3XR78</accession>
<dbReference type="Pfam" id="PF00535">
    <property type="entry name" value="Glycos_transf_2"/>
    <property type="match status" value="1"/>
</dbReference>
<reference evidence="2 3" key="1">
    <citation type="journal article" date="2007" name="Nature">
        <title>Light stimulates growth of proteorhodopsin-containing marine Flavobacteria.</title>
        <authorList>
            <person name="Gomez-Consarnau L."/>
            <person name="Gonzalez J.M."/>
            <person name="Coll-Llado M."/>
            <person name="Gourdon P."/>
            <person name="Pascher T."/>
            <person name="Neutze R."/>
            <person name="Pedros-Alio C."/>
            <person name="Pinhassi J."/>
        </authorList>
    </citation>
    <scope>NUCLEOTIDE SEQUENCE [LARGE SCALE GENOMIC DNA]</scope>
    <source>
        <strain evidence="2 3">MED217</strain>
    </source>
</reference>
<dbReference type="InterPro" id="IPR050834">
    <property type="entry name" value="Glycosyltransf_2"/>
</dbReference>
<dbReference type="HOGENOM" id="CLU_025996_19_6_10"/>
<dbReference type="OrthoDB" id="9788101at2"/>
<dbReference type="InterPro" id="IPR029044">
    <property type="entry name" value="Nucleotide-diphossugar_trans"/>
</dbReference>
<dbReference type="Gene3D" id="3.90.550.10">
    <property type="entry name" value="Spore Coat Polysaccharide Biosynthesis Protein SpsA, Chain A"/>
    <property type="match status" value="1"/>
</dbReference>
<dbReference type="RefSeq" id="WP_009781087.1">
    <property type="nucleotide sequence ID" value="NZ_CH672395.1"/>
</dbReference>
<sequence length="285" mass="32696">MFVTVIIPTYHDWSRLALCLASLRDQSYAQDDFEVLVVNNAPEDPCPETINFEPNVALLEEAKPGSYAARNKALQLAKGELLAFTDSDCIADKDWIMNAVAHFKKEPSLKRIAGHIELFYTSERRNWAEVYESVYAFRQDIAATLGASVTGNMFAYSYLFQEDKVGTFNDTLFSGGDHEWSIRAKSMNLPIEYKEDVIINHPARDTMRVLVNKSKRITGNVKSVKGSEFIQVFRFLVPPIRTWSWSRNKPFDIRIKAFTVKYYLNLIRFIEGLKIVYLKKGAQRV</sequence>
<feature type="domain" description="Glycosyltransferase 2-like" evidence="1">
    <location>
        <begin position="4"/>
        <end position="108"/>
    </location>
</feature>
<proteinExistence type="predicted"/>
<dbReference type="InterPro" id="IPR001173">
    <property type="entry name" value="Glyco_trans_2-like"/>
</dbReference>
<organism evidence="2 3">
    <name type="scientific">Leeuwenhoekiella blandensis (strain CECT 7118 / CCUG 51940 / KCTC 22103 / MED217)</name>
    <name type="common">Flavobacterium sp. (strain MED217)</name>
    <dbReference type="NCBI Taxonomy" id="398720"/>
    <lineage>
        <taxon>Bacteria</taxon>
        <taxon>Pseudomonadati</taxon>
        <taxon>Bacteroidota</taxon>
        <taxon>Flavobacteriia</taxon>
        <taxon>Flavobacteriales</taxon>
        <taxon>Flavobacteriaceae</taxon>
        <taxon>Leeuwenhoekiella</taxon>
    </lineage>
</organism>
<evidence type="ECO:0000259" key="1">
    <source>
        <dbReference type="Pfam" id="PF00535"/>
    </source>
</evidence>
<dbReference type="PANTHER" id="PTHR43685">
    <property type="entry name" value="GLYCOSYLTRANSFERASE"/>
    <property type="match status" value="1"/>
</dbReference>
<name>A3XR78_LEEBM</name>
<dbReference type="CDD" id="cd00761">
    <property type="entry name" value="Glyco_tranf_GTA_type"/>
    <property type="match status" value="1"/>
</dbReference>